<dbReference type="PANTHER" id="PTHR30363">
    <property type="entry name" value="HTH-TYPE TRANSCRIPTIONAL REGULATOR SRLR-RELATED"/>
    <property type="match status" value="1"/>
</dbReference>
<dbReference type="SMART" id="SM00420">
    <property type="entry name" value="HTH_DEOR"/>
    <property type="match status" value="1"/>
</dbReference>
<evidence type="ECO:0000259" key="4">
    <source>
        <dbReference type="PROSITE" id="PS51000"/>
    </source>
</evidence>
<dbReference type="OrthoDB" id="9814815at2"/>
<dbReference type="SUPFAM" id="SSF100950">
    <property type="entry name" value="NagB/RpiA/CoA transferase-like"/>
    <property type="match status" value="1"/>
</dbReference>
<dbReference type="PROSITE" id="PS51000">
    <property type="entry name" value="HTH_DEOR_2"/>
    <property type="match status" value="1"/>
</dbReference>
<dbReference type="GO" id="GO:0003700">
    <property type="term" value="F:DNA-binding transcription factor activity"/>
    <property type="evidence" value="ECO:0007669"/>
    <property type="project" value="InterPro"/>
</dbReference>
<dbReference type="EMBL" id="FOCO01000050">
    <property type="protein sequence ID" value="SEO12699.1"/>
    <property type="molecule type" value="Genomic_DNA"/>
</dbReference>
<dbReference type="PANTHER" id="PTHR30363:SF44">
    <property type="entry name" value="AGA OPERON TRANSCRIPTIONAL REPRESSOR-RELATED"/>
    <property type="match status" value="1"/>
</dbReference>
<dbReference type="Pfam" id="PF08220">
    <property type="entry name" value="HTH_DeoR"/>
    <property type="match status" value="1"/>
</dbReference>
<dbReference type="RefSeq" id="WP_050520021.1">
    <property type="nucleotide sequence ID" value="NZ_FOCO01000050.1"/>
</dbReference>
<dbReference type="InterPro" id="IPR014036">
    <property type="entry name" value="DeoR-like_C"/>
</dbReference>
<dbReference type="InterPro" id="IPR018356">
    <property type="entry name" value="Tscrpt_reg_HTH_DeoR_CS"/>
</dbReference>
<evidence type="ECO:0000256" key="1">
    <source>
        <dbReference type="ARBA" id="ARBA00023015"/>
    </source>
</evidence>
<dbReference type="Pfam" id="PF00455">
    <property type="entry name" value="DeoRC"/>
    <property type="match status" value="1"/>
</dbReference>
<evidence type="ECO:0000313" key="5">
    <source>
        <dbReference type="EMBL" id="SEO12699.1"/>
    </source>
</evidence>
<protein>
    <submittedName>
        <fullName evidence="5">Transcriptional regulator, DeoR family</fullName>
    </submittedName>
</protein>
<dbReference type="STRING" id="1077947.SAMN05216227_10504"/>
<evidence type="ECO:0000256" key="2">
    <source>
        <dbReference type="ARBA" id="ARBA00023125"/>
    </source>
</evidence>
<dbReference type="InterPro" id="IPR036390">
    <property type="entry name" value="WH_DNA-bd_sf"/>
</dbReference>
<feature type="domain" description="HTH deoR-type" evidence="4">
    <location>
        <begin position="5"/>
        <end position="60"/>
    </location>
</feature>
<keyword evidence="1" id="KW-0805">Transcription regulation</keyword>
<dbReference type="Gene3D" id="1.10.10.10">
    <property type="entry name" value="Winged helix-like DNA-binding domain superfamily/Winged helix DNA-binding domain"/>
    <property type="match status" value="1"/>
</dbReference>
<dbReference type="SUPFAM" id="SSF46785">
    <property type="entry name" value="Winged helix' DNA-binding domain"/>
    <property type="match status" value="1"/>
</dbReference>
<dbReference type="Proteomes" id="UP000183002">
    <property type="component" value="Unassembled WGS sequence"/>
</dbReference>
<dbReference type="InterPro" id="IPR037171">
    <property type="entry name" value="NagB/RpiA_transferase-like"/>
</dbReference>
<reference evidence="5 6" key="1">
    <citation type="submission" date="2016-10" db="EMBL/GenBank/DDBJ databases">
        <authorList>
            <person name="de Groot N.N."/>
        </authorList>
    </citation>
    <scope>NUCLEOTIDE SEQUENCE [LARGE SCALE GENOMIC DNA]</scope>
    <source>
        <strain evidence="5 6">CGMCC 1.10836</strain>
    </source>
</reference>
<accession>A0A1H8M5T6</accession>
<proteinExistence type="predicted"/>
<evidence type="ECO:0000313" key="6">
    <source>
        <dbReference type="Proteomes" id="UP000183002"/>
    </source>
</evidence>
<dbReference type="InterPro" id="IPR036388">
    <property type="entry name" value="WH-like_DNA-bd_sf"/>
</dbReference>
<dbReference type="AlphaFoldDB" id="A0A1H8M5T6"/>
<dbReference type="GO" id="GO:0003677">
    <property type="term" value="F:DNA binding"/>
    <property type="evidence" value="ECO:0007669"/>
    <property type="project" value="UniProtKB-KW"/>
</dbReference>
<sequence>MTDLPIQRHRTILDHLERVETARSVELATLLAVTRETIRNDISYLAGRGLLRQVYGGAVRIGLQEPDLQARLATNIEGKTRMARLAASLVPDGSRLALDCGSTTLVLARELRTHVGLKVWTNDIAIAQELGNSADVVLLGGTLALAQNITSGRDTTEMMAGYNVDTAFISLGGLSAAQGLTDFDREGFSLRNTMRSAAADCYFLADHGKFGRAAPLRWKSPQTARALICDREPPPEEQAMLTGIGLPLLLA</sequence>
<dbReference type="InterPro" id="IPR001034">
    <property type="entry name" value="DeoR_HTH"/>
</dbReference>
<organism evidence="5 6">
    <name type="scientific">Pseudorhodobacter antarcticus</name>
    <dbReference type="NCBI Taxonomy" id="1077947"/>
    <lineage>
        <taxon>Bacteria</taxon>
        <taxon>Pseudomonadati</taxon>
        <taxon>Pseudomonadota</taxon>
        <taxon>Alphaproteobacteria</taxon>
        <taxon>Rhodobacterales</taxon>
        <taxon>Paracoccaceae</taxon>
        <taxon>Pseudorhodobacter</taxon>
    </lineage>
</organism>
<dbReference type="PROSITE" id="PS00894">
    <property type="entry name" value="HTH_DEOR_1"/>
    <property type="match status" value="1"/>
</dbReference>
<keyword evidence="6" id="KW-1185">Reference proteome</keyword>
<keyword evidence="2" id="KW-0238">DNA-binding</keyword>
<gene>
    <name evidence="5" type="ORF">SAMN05216227_10504</name>
</gene>
<dbReference type="PRINTS" id="PR00037">
    <property type="entry name" value="HTHLACR"/>
</dbReference>
<evidence type="ECO:0000256" key="3">
    <source>
        <dbReference type="ARBA" id="ARBA00023163"/>
    </source>
</evidence>
<dbReference type="InterPro" id="IPR050313">
    <property type="entry name" value="Carb_Metab_HTH_regulators"/>
</dbReference>
<dbReference type="SMART" id="SM01134">
    <property type="entry name" value="DeoRC"/>
    <property type="match status" value="1"/>
</dbReference>
<keyword evidence="3" id="KW-0804">Transcription</keyword>
<name>A0A1H8M5T6_9RHOB</name>